<dbReference type="Gene3D" id="3.40.50.1820">
    <property type="entry name" value="alpha/beta hydrolase"/>
    <property type="match status" value="1"/>
</dbReference>
<sequence length="455" mass="50389">MKKKIIAAMMLCVTVIAISAQKTVDEEYVKIGNLNDKGYRFMSGFGFADTEVDAHSDTLEERVDAEIDRVLSGKAGSTSSDYAVVGHSQGGLRAIAYATRLKQQHPEEYKKLKAVITVSGIDKGLKALDGCSEVNRFTPFKAKLENTIVILLNETKGVLGASLTIDAFAAIIGITLTPYALSWFGVNSSDVDDTLTTVLPYFNSYITAGLDNAPYSVLPEIYDMMPRSSFIENNVSKTKSIVYKRKTGENKYLTWTYKKVFGIKIYYLTIETKPVYTTYTAYFDMPKFDPDLPMGYIVGTDSNTLGMLGSDMESNVRNGIGYAVKGLDIANGINLAKYYITFGILGYHKTFATYCSTASDWLSNIDGKLNKLKGSDENDGLVAKESQFYPKTFYNPATKQTSVVHLNVLSEKPEGYTALPYNHADINPGSNLVTQSEIDNMLLRARGWRYNNETQ</sequence>
<keyword evidence="3" id="KW-1185">Reference proteome</keyword>
<accession>A0A7T3RE65</accession>
<evidence type="ECO:0000313" key="2">
    <source>
        <dbReference type="EMBL" id="QQA01367.1"/>
    </source>
</evidence>
<dbReference type="Proteomes" id="UP000595224">
    <property type="component" value="Chromosome"/>
</dbReference>
<gene>
    <name evidence="2" type="ORF">IWA51_01740</name>
</gene>
<dbReference type="RefSeq" id="WP_198442908.1">
    <property type="nucleotide sequence ID" value="NZ_CBCSHE010000021.1"/>
</dbReference>
<dbReference type="SUPFAM" id="SSF53474">
    <property type="entry name" value="alpha/beta-Hydrolases"/>
    <property type="match status" value="1"/>
</dbReference>
<evidence type="ECO:0008006" key="4">
    <source>
        <dbReference type="Google" id="ProtNLM"/>
    </source>
</evidence>
<feature type="signal peptide" evidence="1">
    <location>
        <begin position="1"/>
        <end position="19"/>
    </location>
</feature>
<proteinExistence type="predicted"/>
<evidence type="ECO:0000313" key="3">
    <source>
        <dbReference type="Proteomes" id="UP000595224"/>
    </source>
</evidence>
<name>A0A7T3RE65_9SPIR</name>
<dbReference type="InterPro" id="IPR029058">
    <property type="entry name" value="AB_hydrolase_fold"/>
</dbReference>
<protein>
    <recommendedName>
        <fullName evidence="4">Triacylglycerol lipase</fullName>
    </recommendedName>
</protein>
<organism evidence="2 3">
    <name type="scientific">Treponema peruense</name>
    <dbReference type="NCBI Taxonomy" id="2787628"/>
    <lineage>
        <taxon>Bacteria</taxon>
        <taxon>Pseudomonadati</taxon>
        <taxon>Spirochaetota</taxon>
        <taxon>Spirochaetia</taxon>
        <taxon>Spirochaetales</taxon>
        <taxon>Treponemataceae</taxon>
        <taxon>Treponema</taxon>
    </lineage>
</organism>
<dbReference type="KEGG" id="tper:IWA51_01740"/>
<evidence type="ECO:0000256" key="1">
    <source>
        <dbReference type="SAM" id="SignalP"/>
    </source>
</evidence>
<feature type="chain" id="PRO_5032355516" description="Triacylglycerol lipase" evidence="1">
    <location>
        <begin position="20"/>
        <end position="455"/>
    </location>
</feature>
<keyword evidence="1" id="KW-0732">Signal</keyword>
<reference evidence="2 3" key="1">
    <citation type="submission" date="2020-11" db="EMBL/GenBank/DDBJ databases">
        <title>Treponema Peruensis nv. sp., first commensal Treponema isolated from human feces.</title>
        <authorList>
            <person name="Belkhou C."/>
            <person name="Raes J."/>
        </authorList>
    </citation>
    <scope>NUCLEOTIDE SEQUENCE [LARGE SCALE GENOMIC DNA]</scope>
    <source>
        <strain evidence="2 3">RCC2812</strain>
    </source>
</reference>
<dbReference type="EMBL" id="CP064936">
    <property type="protein sequence ID" value="QQA01367.1"/>
    <property type="molecule type" value="Genomic_DNA"/>
</dbReference>
<dbReference type="AlphaFoldDB" id="A0A7T3RE65"/>